<reference evidence="2" key="1">
    <citation type="submission" date="2016-10" db="EMBL/GenBank/DDBJ databases">
        <authorList>
            <person name="Varghese N."/>
            <person name="Submissions S."/>
        </authorList>
    </citation>
    <scope>NUCLEOTIDE SEQUENCE [LARGE SCALE GENOMIC DNA]</scope>
    <source>
        <strain evidence="2">DSM 18130</strain>
    </source>
</reference>
<evidence type="ECO:0000313" key="1">
    <source>
        <dbReference type="EMBL" id="SFA47336.1"/>
    </source>
</evidence>
<organism evidence="1 2">
    <name type="scientific">Pedobacter suwonensis</name>
    <dbReference type="NCBI Taxonomy" id="332999"/>
    <lineage>
        <taxon>Bacteria</taxon>
        <taxon>Pseudomonadati</taxon>
        <taxon>Bacteroidota</taxon>
        <taxon>Sphingobacteriia</taxon>
        <taxon>Sphingobacteriales</taxon>
        <taxon>Sphingobacteriaceae</taxon>
        <taxon>Pedobacter</taxon>
    </lineage>
</organism>
<dbReference type="Proteomes" id="UP000198836">
    <property type="component" value="Unassembled WGS sequence"/>
</dbReference>
<dbReference type="GeneID" id="96614304"/>
<evidence type="ECO:0000313" key="2">
    <source>
        <dbReference type="Proteomes" id="UP000198836"/>
    </source>
</evidence>
<dbReference type="AlphaFoldDB" id="A0A1I0T8I4"/>
<proteinExistence type="predicted"/>
<accession>A0A1I0T8I4</accession>
<dbReference type="EMBL" id="FOJM01000006">
    <property type="protein sequence ID" value="SFA47336.1"/>
    <property type="molecule type" value="Genomic_DNA"/>
</dbReference>
<dbReference type="RefSeq" id="WP_090982726.1">
    <property type="nucleotide sequence ID" value="NZ_CP031708.1"/>
</dbReference>
<protein>
    <submittedName>
        <fullName evidence="1">Putative peptide modification target, TIGR04139 family</fullName>
    </submittedName>
</protein>
<sequence>MKNLKGMQKSLSSLENKRLQDLSTVQGGLYLIRSNVACPGQYPSETVEYDAYESNGGKYIGRTCQSAVSAPSSDIGNWNGAN</sequence>
<keyword evidence="2" id="KW-1185">Reference proteome</keyword>
<name>A0A1I0T8I4_9SPHI</name>
<gene>
    <name evidence="1" type="ORF">SAMN04488511_106198</name>
</gene>
<dbReference type="OrthoDB" id="10002529at2"/>